<accession>A0AA36J7L8</accession>
<evidence type="ECO:0000313" key="1">
    <source>
        <dbReference type="EMBL" id="CAJ1400110.1"/>
    </source>
</evidence>
<keyword evidence="2" id="KW-1185">Reference proteome</keyword>
<evidence type="ECO:0000313" key="2">
    <source>
        <dbReference type="Proteomes" id="UP001178507"/>
    </source>
</evidence>
<proteinExistence type="predicted"/>
<dbReference type="EMBL" id="CAUJNA010003360">
    <property type="protein sequence ID" value="CAJ1400110.1"/>
    <property type="molecule type" value="Genomic_DNA"/>
</dbReference>
<comment type="caution">
    <text evidence="1">The sequence shown here is derived from an EMBL/GenBank/DDBJ whole genome shotgun (WGS) entry which is preliminary data.</text>
</comment>
<gene>
    <name evidence="1" type="ORF">EVOR1521_LOCUS23527</name>
</gene>
<dbReference type="AlphaFoldDB" id="A0AA36J7L8"/>
<reference evidence="1" key="1">
    <citation type="submission" date="2023-08" db="EMBL/GenBank/DDBJ databases">
        <authorList>
            <person name="Chen Y."/>
            <person name="Shah S."/>
            <person name="Dougan E. K."/>
            <person name="Thang M."/>
            <person name="Chan C."/>
        </authorList>
    </citation>
    <scope>NUCLEOTIDE SEQUENCE</scope>
</reference>
<name>A0AA36J7L8_9DINO</name>
<dbReference type="Proteomes" id="UP001178507">
    <property type="component" value="Unassembled WGS sequence"/>
</dbReference>
<sequence length="679" mass="73513">MVPLKAALDKESSAAGRNRILRQWLGKCKSQVVDAWSSLGFPMPPPDMRAEGPVRTDLLCPTWQPIGHSPAVPAPGQMCAPVSGGVAVLDFDQTLTTRHVGVFEDMARINRAFGGAERVELVRDFLARLSDMVTVTVVSWGRLRGKPKEFVGRVRLDLEIAAPCADGAFVVLQHPGCRPSPWFPAVLLQNDARDGNSTLLYGWSSETQGAWTRATAVPTEGLTFYECVQRDWQPDGGLGRGYEYLPSCEAVPCVTGCTVSAASAGCGDRLSLGDVCAVECARDGWVNLTCDALAWPEDRSVECLAKVVYCDEVADPNAVDCVDRGTTSTLVPQADRRFAGCAELRPLAPLVVGMPDTQMVSGAYYFEVEVWQTGQEAIGVGFIDGAWSGGQENLWSSTLGISRGQAGAAIRFIAEDTAEIRFSWEGVWEAGQTLQFSRYLAPVALADRSSWRIPQDAWRFLAPSIFYAPLTQRPFPALCNFPLDFELVTPPVCPVLESVSSPEECADAGFHTGVLGAVTQGSFPGWPANCFFCPECDDGDLYWNNASELETANSTIRQAPGAAALCRQPRGSEAQVETAIIYPEFRMAASWACDAGYRQIFNASLCGSAAAALDLGFAVQEVSLEPTEAIRWPMGCFYCPLCDVAHLFLNTGHDEQPGNLITMRCPSWPRFGCPVKHGS</sequence>
<protein>
    <submittedName>
        <fullName evidence="1">Uncharacterized protein</fullName>
    </submittedName>
</protein>
<organism evidence="1 2">
    <name type="scientific">Effrenium voratum</name>
    <dbReference type="NCBI Taxonomy" id="2562239"/>
    <lineage>
        <taxon>Eukaryota</taxon>
        <taxon>Sar</taxon>
        <taxon>Alveolata</taxon>
        <taxon>Dinophyceae</taxon>
        <taxon>Suessiales</taxon>
        <taxon>Symbiodiniaceae</taxon>
        <taxon>Effrenium</taxon>
    </lineage>
</organism>